<dbReference type="GO" id="GO:0009611">
    <property type="term" value="P:response to wounding"/>
    <property type="evidence" value="ECO:0007669"/>
    <property type="project" value="InterPro"/>
</dbReference>
<reference evidence="4" key="1">
    <citation type="submission" date="2023-04" db="EMBL/GenBank/DDBJ databases">
        <authorList>
            <person name="Vijverberg K."/>
            <person name="Xiong W."/>
            <person name="Schranz E."/>
        </authorList>
    </citation>
    <scope>NUCLEOTIDE SEQUENCE</scope>
</reference>
<name>A0AA35Z937_LACSI</name>
<dbReference type="InterPro" id="IPR000864">
    <property type="entry name" value="Prot_inh_pot1"/>
</dbReference>
<dbReference type="PROSITE" id="PS00285">
    <property type="entry name" value="POTATO_INHIBITOR"/>
    <property type="match status" value="1"/>
</dbReference>
<keyword evidence="2" id="KW-0646">Protease inhibitor</keyword>
<dbReference type="Pfam" id="PF00280">
    <property type="entry name" value="potato_inhibit"/>
    <property type="match status" value="1"/>
</dbReference>
<dbReference type="SUPFAM" id="SSF54654">
    <property type="entry name" value="CI-2 family of serine protease inhibitors"/>
    <property type="match status" value="1"/>
</dbReference>
<evidence type="ECO:0000313" key="4">
    <source>
        <dbReference type="EMBL" id="CAI9287542.1"/>
    </source>
</evidence>
<evidence type="ECO:0000256" key="1">
    <source>
        <dbReference type="ARBA" id="ARBA00008210"/>
    </source>
</evidence>
<evidence type="ECO:0008006" key="6">
    <source>
        <dbReference type="Google" id="ProtNLM"/>
    </source>
</evidence>
<keyword evidence="3" id="KW-0722">Serine protease inhibitor</keyword>
<dbReference type="Proteomes" id="UP001177003">
    <property type="component" value="Chromosome 5"/>
</dbReference>
<accession>A0AA35Z937</accession>
<proteinExistence type="inferred from homology"/>
<dbReference type="AlphaFoldDB" id="A0AA35Z937"/>
<dbReference type="PANTHER" id="PTHR33091:SF29">
    <property type="entry name" value="SUBTILISIN INHIBITOR 1"/>
    <property type="match status" value="1"/>
</dbReference>
<evidence type="ECO:0000256" key="3">
    <source>
        <dbReference type="ARBA" id="ARBA00022900"/>
    </source>
</evidence>
<dbReference type="Gene3D" id="3.30.10.10">
    <property type="entry name" value="Trypsin Inhibitor V, subunit A"/>
    <property type="match status" value="1"/>
</dbReference>
<dbReference type="PANTHER" id="PTHR33091">
    <property type="entry name" value="PROTEIN, PUTATIVE, EXPRESSED-RELATED"/>
    <property type="match status" value="1"/>
</dbReference>
<dbReference type="EMBL" id="OX465081">
    <property type="protein sequence ID" value="CAI9287542.1"/>
    <property type="molecule type" value="Genomic_DNA"/>
</dbReference>
<evidence type="ECO:0000313" key="5">
    <source>
        <dbReference type="Proteomes" id="UP001177003"/>
    </source>
</evidence>
<dbReference type="InterPro" id="IPR036354">
    <property type="entry name" value="Prot_inh_pot1_sf"/>
</dbReference>
<evidence type="ECO:0000256" key="2">
    <source>
        <dbReference type="ARBA" id="ARBA00022690"/>
    </source>
</evidence>
<dbReference type="PRINTS" id="PR00292">
    <property type="entry name" value="POTATOINHBTR"/>
</dbReference>
<gene>
    <name evidence="4" type="ORF">LSALG_LOCUS26900</name>
</gene>
<organism evidence="4 5">
    <name type="scientific">Lactuca saligna</name>
    <name type="common">Willowleaf lettuce</name>
    <dbReference type="NCBI Taxonomy" id="75948"/>
    <lineage>
        <taxon>Eukaryota</taxon>
        <taxon>Viridiplantae</taxon>
        <taxon>Streptophyta</taxon>
        <taxon>Embryophyta</taxon>
        <taxon>Tracheophyta</taxon>
        <taxon>Spermatophyta</taxon>
        <taxon>Magnoliopsida</taxon>
        <taxon>eudicotyledons</taxon>
        <taxon>Gunneridae</taxon>
        <taxon>Pentapetalae</taxon>
        <taxon>asterids</taxon>
        <taxon>campanulids</taxon>
        <taxon>Asterales</taxon>
        <taxon>Asteraceae</taxon>
        <taxon>Cichorioideae</taxon>
        <taxon>Cichorieae</taxon>
        <taxon>Lactucinae</taxon>
        <taxon>Lactuca</taxon>
    </lineage>
</organism>
<comment type="similarity">
    <text evidence="1">Belongs to the protease inhibitor I13 (potato type I serine protease inhibitor) family.</text>
</comment>
<sequence length="119" mass="13577">MLTQSDLILSLSNIEGYHPDERQKDLNLHIQVKISMAGEKEQNKPCLEAQQTRPSVKTTWPELVGMKAEDAEKKIKEEMLGAMVHVVPQDTFLTMEFRSNRVRLFVDSSQNVVRAPRIG</sequence>
<keyword evidence="5" id="KW-1185">Reference proteome</keyword>
<protein>
    <recommendedName>
        <fullName evidence="6">Subtilisin inhibitor 1</fullName>
    </recommendedName>
</protein>
<dbReference type="GO" id="GO:0004867">
    <property type="term" value="F:serine-type endopeptidase inhibitor activity"/>
    <property type="evidence" value="ECO:0007669"/>
    <property type="project" value="UniProtKB-KW"/>
</dbReference>